<dbReference type="EMBL" id="LN555523">
    <property type="protein sequence ID" value="CED93567.1"/>
    <property type="molecule type" value="Genomic_DNA"/>
</dbReference>
<evidence type="ECO:0000313" key="1">
    <source>
        <dbReference type="EMBL" id="CED93567.1"/>
    </source>
</evidence>
<dbReference type="KEGG" id="ril:CRIB_815"/>
<sequence>MSYYVRPDFNLKTLSPYDIYQAIEQCNSKVLKITYCSLRIEGQCMNTKTNVIQIKRLYKTCDFIEGTILRDDKPYEDIVLKAEQILKVECIKSNNPDNKPNENPTIFDIIKSCNGIVKITQCTKLENGKCVNRISFPFLVTEIDRKNNNIKGYRIREGRTPEYIVLDASLILNVECLTQANSPNFPWGLIPFLLMQIKND</sequence>
<dbReference type="GeneID" id="82204997"/>
<evidence type="ECO:0000313" key="2">
    <source>
        <dbReference type="Proteomes" id="UP000245622"/>
    </source>
</evidence>
<name>A0A1V1I0C1_9FIRM</name>
<gene>
    <name evidence="1" type="ORF">CRIB_815</name>
</gene>
<dbReference type="RefSeq" id="WP_180703273.1">
    <property type="nucleotide sequence ID" value="NZ_CAONDH010000111.1"/>
</dbReference>
<accession>A0A1V1I0C1</accession>
<reference evidence="1 2" key="1">
    <citation type="submission" date="2014-04" db="EMBL/GenBank/DDBJ databases">
        <authorList>
            <person name="Hornung B.V."/>
        </authorList>
    </citation>
    <scope>NUCLEOTIDE SEQUENCE [LARGE SCALE GENOMIC DNA]</scope>
    <source>
        <strain evidence="1 2">CRIB</strain>
    </source>
</reference>
<keyword evidence="2" id="KW-1185">Reference proteome</keyword>
<organism evidence="1 2">
    <name type="scientific">Romboutsia ilealis</name>
    <dbReference type="NCBI Taxonomy" id="1115758"/>
    <lineage>
        <taxon>Bacteria</taxon>
        <taxon>Bacillati</taxon>
        <taxon>Bacillota</taxon>
        <taxon>Clostridia</taxon>
        <taxon>Peptostreptococcales</taxon>
        <taxon>Peptostreptococcaceae</taxon>
        <taxon>Romboutsia</taxon>
    </lineage>
</organism>
<protein>
    <submittedName>
        <fullName evidence="1">Uncharacterized protein</fullName>
    </submittedName>
</protein>
<dbReference type="Proteomes" id="UP000245622">
    <property type="component" value="Chromosome 1"/>
</dbReference>
<dbReference type="AlphaFoldDB" id="A0A1V1I0C1"/>
<proteinExistence type="predicted"/>